<evidence type="ECO:0000313" key="8">
    <source>
        <dbReference type="Proteomes" id="UP000306808"/>
    </source>
</evidence>
<protein>
    <submittedName>
        <fullName evidence="7">RagB/SusD family nutrient uptake outer membrane protein</fullName>
    </submittedName>
</protein>
<dbReference type="AlphaFoldDB" id="A0A4U0PGQ8"/>
<dbReference type="InterPro" id="IPR012944">
    <property type="entry name" value="SusD_RagB_dom"/>
</dbReference>
<evidence type="ECO:0000256" key="5">
    <source>
        <dbReference type="ARBA" id="ARBA00023237"/>
    </source>
</evidence>
<comment type="caution">
    <text evidence="7">The sequence shown here is derived from an EMBL/GenBank/DDBJ whole genome shotgun (WGS) entry which is preliminary data.</text>
</comment>
<dbReference type="Pfam" id="PF07980">
    <property type="entry name" value="SusD_RagB"/>
    <property type="match status" value="1"/>
</dbReference>
<dbReference type="GO" id="GO:0009279">
    <property type="term" value="C:cell outer membrane"/>
    <property type="evidence" value="ECO:0007669"/>
    <property type="project" value="UniProtKB-SubCell"/>
</dbReference>
<keyword evidence="8" id="KW-1185">Reference proteome</keyword>
<feature type="domain" description="RagB/SusD" evidence="6">
    <location>
        <begin position="386"/>
        <end position="603"/>
    </location>
</feature>
<gene>
    <name evidence="7" type="ORF">FAZ15_05535</name>
</gene>
<dbReference type="EMBL" id="SUME01000002">
    <property type="protein sequence ID" value="TJZ61974.1"/>
    <property type="molecule type" value="Genomic_DNA"/>
</dbReference>
<comment type="similarity">
    <text evidence="2">Belongs to the SusD family.</text>
</comment>
<reference evidence="7 8" key="1">
    <citation type="submission" date="2019-04" db="EMBL/GenBank/DDBJ databases">
        <title>Sphingobacterium olei sp. nov., isolated from oil-contaminated soil.</title>
        <authorList>
            <person name="Liu B."/>
        </authorList>
    </citation>
    <scope>NUCLEOTIDE SEQUENCE [LARGE SCALE GENOMIC DNA]</scope>
    <source>
        <strain evidence="7 8">HAL-9</strain>
    </source>
</reference>
<evidence type="ECO:0000256" key="1">
    <source>
        <dbReference type="ARBA" id="ARBA00004442"/>
    </source>
</evidence>
<dbReference type="Gene3D" id="1.25.40.390">
    <property type="match status" value="1"/>
</dbReference>
<sequence length="604" mass="68356">MKIIYIILLATMIIASSSCDKFLDRPQLTGETDGTAWNSEENVRLYANQFYTNFFVGYGVNFDAQGGAALLSFTNSDDVLTFGNQANVTRAVPNSSIWSYTTVRSVNIMIDRVQKANSSVLSDEAKAHWLGIGRFFRAMRYSELVLQYADVPYYDREIFANELDELYKPRTPRNEIMDAVYDDLVYAYENVRLNDGLRTVNRYIVAGFITRLALYEASWQKYYYNNNERATKFFNLALDAGNFVISSGRYDIVLDYKSLFTSTDLGANGTRDALLYRAYDAAIGVTHSVASYSNLVETRAVGPTTDLIKAYICADGSPYQVSGLTDANKFDLTSLIKTRDSRFEATFYSKPEPLNRASLVYATKFLPRESEKRVKVDGLAPLPQFTSSNNDTDYPVLRYAEVLLNWIEAKAELATIGGEAVTQADIDKTINKIRSRPIHQEAADRGVQPTASLQLSNLPNDPNRDPGVSTLLWEIRRERRMEFTFEHSRLVDLRRWSKIDYLDTDNNLDLLSGGWVNFPTELPGELRPANVGILSVVKLDGTQTTYNGSNASMMMGFYRHTNTGGRLPFLNQINLNPYLQPVGLNQINDYETRGYELKQTEGWY</sequence>
<keyword evidence="4" id="KW-0472">Membrane</keyword>
<proteinExistence type="inferred from homology"/>
<dbReference type="Proteomes" id="UP000306808">
    <property type="component" value="Unassembled WGS sequence"/>
</dbReference>
<dbReference type="SUPFAM" id="SSF48452">
    <property type="entry name" value="TPR-like"/>
    <property type="match status" value="1"/>
</dbReference>
<dbReference type="OrthoDB" id="5694214at2"/>
<evidence type="ECO:0000256" key="4">
    <source>
        <dbReference type="ARBA" id="ARBA00023136"/>
    </source>
</evidence>
<accession>A0A4U0PGQ8</accession>
<evidence type="ECO:0000259" key="6">
    <source>
        <dbReference type="Pfam" id="PF07980"/>
    </source>
</evidence>
<evidence type="ECO:0000256" key="2">
    <source>
        <dbReference type="ARBA" id="ARBA00006275"/>
    </source>
</evidence>
<comment type="subcellular location">
    <subcellularLocation>
        <location evidence="1">Cell outer membrane</location>
    </subcellularLocation>
</comment>
<evidence type="ECO:0000313" key="7">
    <source>
        <dbReference type="EMBL" id="TJZ61974.1"/>
    </source>
</evidence>
<keyword evidence="3" id="KW-0732">Signal</keyword>
<dbReference type="PROSITE" id="PS51257">
    <property type="entry name" value="PROKAR_LIPOPROTEIN"/>
    <property type="match status" value="1"/>
</dbReference>
<dbReference type="InterPro" id="IPR011990">
    <property type="entry name" value="TPR-like_helical_dom_sf"/>
</dbReference>
<name>A0A4U0PGQ8_9SPHI</name>
<evidence type="ECO:0000256" key="3">
    <source>
        <dbReference type="ARBA" id="ARBA00022729"/>
    </source>
</evidence>
<organism evidence="7 8">
    <name type="scientific">Sphingobacterium olei</name>
    <dbReference type="NCBI Taxonomy" id="2571155"/>
    <lineage>
        <taxon>Bacteria</taxon>
        <taxon>Pseudomonadati</taxon>
        <taxon>Bacteroidota</taxon>
        <taxon>Sphingobacteriia</taxon>
        <taxon>Sphingobacteriales</taxon>
        <taxon>Sphingobacteriaceae</taxon>
        <taxon>Sphingobacterium</taxon>
    </lineage>
</organism>
<keyword evidence="5" id="KW-0998">Cell outer membrane</keyword>